<proteinExistence type="predicted"/>
<evidence type="ECO:0000313" key="3">
    <source>
        <dbReference type="Proteomes" id="UP000322667"/>
    </source>
</evidence>
<name>A0A5D2MSY5_GOSTO</name>
<accession>A0A5D2MSY5</accession>
<keyword evidence="1" id="KW-0812">Transmembrane</keyword>
<protein>
    <submittedName>
        <fullName evidence="2">Uncharacterized protein</fullName>
    </submittedName>
</protein>
<reference evidence="2 3" key="1">
    <citation type="submission" date="2019-07" db="EMBL/GenBank/DDBJ databases">
        <title>WGS assembly of Gossypium tomentosum.</title>
        <authorList>
            <person name="Chen Z.J."/>
            <person name="Sreedasyam A."/>
            <person name="Ando A."/>
            <person name="Song Q."/>
            <person name="De L."/>
            <person name="Hulse-Kemp A."/>
            <person name="Ding M."/>
            <person name="Ye W."/>
            <person name="Kirkbride R."/>
            <person name="Jenkins J."/>
            <person name="Plott C."/>
            <person name="Lovell J."/>
            <person name="Lin Y.-M."/>
            <person name="Vaughn R."/>
            <person name="Liu B."/>
            <person name="Li W."/>
            <person name="Simpson S."/>
            <person name="Scheffler B."/>
            <person name="Saski C."/>
            <person name="Grover C."/>
            <person name="Hu G."/>
            <person name="Conover J."/>
            <person name="Carlson J."/>
            <person name="Shu S."/>
            <person name="Boston L."/>
            <person name="Williams M."/>
            <person name="Peterson D."/>
            <person name="Mcgee K."/>
            <person name="Jones D."/>
            <person name="Wendel J."/>
            <person name="Stelly D."/>
            <person name="Grimwood J."/>
            <person name="Schmutz J."/>
        </authorList>
    </citation>
    <scope>NUCLEOTIDE SEQUENCE [LARGE SCALE GENOMIC DNA]</scope>
    <source>
        <strain evidence="2">7179.01</strain>
    </source>
</reference>
<dbReference type="EMBL" id="CM017621">
    <property type="protein sequence ID" value="TYH94727.1"/>
    <property type="molecule type" value="Genomic_DNA"/>
</dbReference>
<evidence type="ECO:0000313" key="2">
    <source>
        <dbReference type="EMBL" id="TYH94727.1"/>
    </source>
</evidence>
<keyword evidence="1" id="KW-1133">Transmembrane helix</keyword>
<sequence>MNLESYSPKITSNYSNLCLNVQISPYLISKSDYRISLIPRLPLGFPLELFLLFIFYFLCCLCEFFSC</sequence>
<keyword evidence="1" id="KW-0472">Membrane</keyword>
<gene>
    <name evidence="2" type="ORF">ES332_A12G058800v1</name>
</gene>
<dbReference type="Proteomes" id="UP000322667">
    <property type="component" value="Chromosome A12"/>
</dbReference>
<organism evidence="2 3">
    <name type="scientific">Gossypium tomentosum</name>
    <name type="common">Hawaiian cotton</name>
    <name type="synonym">Gossypium sandvicense</name>
    <dbReference type="NCBI Taxonomy" id="34277"/>
    <lineage>
        <taxon>Eukaryota</taxon>
        <taxon>Viridiplantae</taxon>
        <taxon>Streptophyta</taxon>
        <taxon>Embryophyta</taxon>
        <taxon>Tracheophyta</taxon>
        <taxon>Spermatophyta</taxon>
        <taxon>Magnoliopsida</taxon>
        <taxon>eudicotyledons</taxon>
        <taxon>Gunneridae</taxon>
        <taxon>Pentapetalae</taxon>
        <taxon>rosids</taxon>
        <taxon>malvids</taxon>
        <taxon>Malvales</taxon>
        <taxon>Malvaceae</taxon>
        <taxon>Malvoideae</taxon>
        <taxon>Gossypium</taxon>
    </lineage>
</organism>
<feature type="transmembrane region" description="Helical" evidence="1">
    <location>
        <begin position="43"/>
        <end position="65"/>
    </location>
</feature>
<dbReference type="AlphaFoldDB" id="A0A5D2MSY5"/>
<keyword evidence="3" id="KW-1185">Reference proteome</keyword>
<evidence type="ECO:0000256" key="1">
    <source>
        <dbReference type="SAM" id="Phobius"/>
    </source>
</evidence>